<dbReference type="InterPro" id="IPR001492">
    <property type="entry name" value="Flagellin"/>
</dbReference>
<dbReference type="SUPFAM" id="SSF64518">
    <property type="entry name" value="Phase 1 flagellin"/>
    <property type="match status" value="1"/>
</dbReference>
<feature type="domain" description="Flagellin N-terminal" evidence="1">
    <location>
        <begin position="3"/>
        <end position="140"/>
    </location>
</feature>
<accession>A0A9W5Y9N8</accession>
<dbReference type="GO" id="GO:0071973">
    <property type="term" value="P:bacterial-type flagellum-dependent cell motility"/>
    <property type="evidence" value="ECO:0007669"/>
    <property type="project" value="InterPro"/>
</dbReference>
<dbReference type="EMBL" id="BRLB01000001">
    <property type="protein sequence ID" value="GKX28481.1"/>
    <property type="molecule type" value="Genomic_DNA"/>
</dbReference>
<reference evidence="2" key="1">
    <citation type="submission" date="2022-06" db="EMBL/GenBank/DDBJ databases">
        <title>Vallitalea longa sp. nov., an anaerobic bacterium isolated from marine sediment.</title>
        <authorList>
            <person name="Hirano S."/>
            <person name="Terahara T."/>
            <person name="Mori K."/>
            <person name="Hamada M."/>
            <person name="Matsumoto R."/>
            <person name="Kobayashi T."/>
        </authorList>
    </citation>
    <scope>NUCLEOTIDE SEQUENCE</scope>
    <source>
        <strain evidence="2">SH18-1</strain>
    </source>
</reference>
<comment type="caution">
    <text evidence="2">The sequence shown here is derived from an EMBL/GenBank/DDBJ whole genome shotgun (WGS) entry which is preliminary data.</text>
</comment>
<dbReference type="Pfam" id="PF00669">
    <property type="entry name" value="Flagellin_N"/>
    <property type="match status" value="1"/>
</dbReference>
<dbReference type="Gene3D" id="1.20.1330.10">
    <property type="entry name" value="f41 fragment of flagellin, N-terminal domain"/>
    <property type="match status" value="2"/>
</dbReference>
<proteinExistence type="predicted"/>
<dbReference type="AlphaFoldDB" id="A0A9W5Y9N8"/>
<protein>
    <recommendedName>
        <fullName evidence="1">Flagellin N-terminal domain-containing protein</fullName>
    </recommendedName>
</protein>
<evidence type="ECO:0000313" key="2">
    <source>
        <dbReference type="EMBL" id="GKX28481.1"/>
    </source>
</evidence>
<dbReference type="PANTHER" id="PTHR42792:SF1">
    <property type="entry name" value="FLAGELLAR HOOK-ASSOCIATED PROTEIN 3"/>
    <property type="match status" value="1"/>
</dbReference>
<evidence type="ECO:0000313" key="3">
    <source>
        <dbReference type="Proteomes" id="UP001144256"/>
    </source>
</evidence>
<dbReference type="RefSeq" id="WP_281812781.1">
    <property type="nucleotide sequence ID" value="NZ_BRLB01000001.1"/>
</dbReference>
<dbReference type="InterPro" id="IPR013384">
    <property type="entry name" value="Flagell_FlgL"/>
</dbReference>
<dbReference type="NCBIfam" id="TIGR02550">
    <property type="entry name" value="flagell_flgL"/>
    <property type="match status" value="1"/>
</dbReference>
<name>A0A9W5Y9N8_9FIRM</name>
<keyword evidence="3" id="KW-1185">Reference proteome</keyword>
<evidence type="ECO:0000259" key="1">
    <source>
        <dbReference type="Pfam" id="PF00669"/>
    </source>
</evidence>
<gene>
    <name evidence="2" type="ORF">SH1V18_09610</name>
</gene>
<dbReference type="Proteomes" id="UP001144256">
    <property type="component" value="Unassembled WGS sequence"/>
</dbReference>
<organism evidence="2 3">
    <name type="scientific">Vallitalea longa</name>
    <dbReference type="NCBI Taxonomy" id="2936439"/>
    <lineage>
        <taxon>Bacteria</taxon>
        <taxon>Bacillati</taxon>
        <taxon>Bacillota</taxon>
        <taxon>Clostridia</taxon>
        <taxon>Lachnospirales</taxon>
        <taxon>Vallitaleaceae</taxon>
        <taxon>Vallitalea</taxon>
    </lineage>
</organism>
<dbReference type="GO" id="GO:0005198">
    <property type="term" value="F:structural molecule activity"/>
    <property type="evidence" value="ECO:0007669"/>
    <property type="project" value="InterPro"/>
</dbReference>
<dbReference type="InterPro" id="IPR001029">
    <property type="entry name" value="Flagellin_N"/>
</dbReference>
<dbReference type="PANTHER" id="PTHR42792">
    <property type="entry name" value="FLAGELLIN"/>
    <property type="match status" value="1"/>
</dbReference>
<sequence>MRITNNMISNNILLSLSRSKYALSIYEGQLATGKKIQKPSDDPIVAVRALKFRTNIREVQQYKSNAEDAISWMTVTENSVSNIIEIVKKARTLCVQATNDTLGVGERESIITSLKQLKDQLANEGNVDYAGRYVFTGYKTDQPLTFTKAVTDKSYTITEEFTKDDIESIEKIIDEDPPASPRIVNVDRIRLGYSNIENSNPKIDKIGTLNVNTINSNDKSAYEPQSGTVNFLQDTGELIFNSEDKAAGKIPDPLEFKYIKDEFNKNDLNPIHYFNCTDNDTNVVYDNDRDNIHYQVSYNQSVAINSLGSDLITKDLFRDLEEMINEVGKIPDSDSKYYDLLKDSLGDRFNELIGKIDGHKDGLLKQEADLGTRINRLDLTINRLDNDNMNFTDLMSKNEDINIAEVIVNYKSQEMVYNAALMSSTKIIQSTLLDFIR</sequence>
<dbReference type="GO" id="GO:0009424">
    <property type="term" value="C:bacterial-type flagellum hook"/>
    <property type="evidence" value="ECO:0007669"/>
    <property type="project" value="InterPro"/>
</dbReference>